<organism evidence="2">
    <name type="scientific">marine metagenome</name>
    <dbReference type="NCBI Taxonomy" id="408172"/>
    <lineage>
        <taxon>unclassified sequences</taxon>
        <taxon>metagenomes</taxon>
        <taxon>ecological metagenomes</taxon>
    </lineage>
</organism>
<evidence type="ECO:0000313" key="2">
    <source>
        <dbReference type="EMBL" id="SVD73938.1"/>
    </source>
</evidence>
<keyword evidence="1" id="KW-1133">Transmembrane helix</keyword>
<dbReference type="EMBL" id="UINC01170077">
    <property type="protein sequence ID" value="SVD73938.1"/>
    <property type="molecule type" value="Genomic_DNA"/>
</dbReference>
<dbReference type="AlphaFoldDB" id="A0A382XUI3"/>
<evidence type="ECO:0000256" key="1">
    <source>
        <dbReference type="SAM" id="Phobius"/>
    </source>
</evidence>
<sequence>VFVLGLFAVLGYFILYAFLNRLNKANSTSSRYEGTGLGIDDFYDPKKYV</sequence>
<reference evidence="2" key="1">
    <citation type="submission" date="2018-05" db="EMBL/GenBank/DDBJ databases">
        <authorList>
            <person name="Lanie J.A."/>
            <person name="Ng W.-L."/>
            <person name="Kazmierczak K.M."/>
            <person name="Andrzejewski T.M."/>
            <person name="Davidsen T.M."/>
            <person name="Wayne K.J."/>
            <person name="Tettelin H."/>
            <person name="Glass J.I."/>
            <person name="Rusch D."/>
            <person name="Podicherti R."/>
            <person name="Tsui H.-C.T."/>
            <person name="Winkler M.E."/>
        </authorList>
    </citation>
    <scope>NUCLEOTIDE SEQUENCE</scope>
</reference>
<keyword evidence="1" id="KW-0812">Transmembrane</keyword>
<feature type="transmembrane region" description="Helical" evidence="1">
    <location>
        <begin position="6"/>
        <end position="22"/>
    </location>
</feature>
<keyword evidence="1" id="KW-0472">Membrane</keyword>
<proteinExistence type="predicted"/>
<feature type="non-terminal residue" evidence="2">
    <location>
        <position position="1"/>
    </location>
</feature>
<gene>
    <name evidence="2" type="ORF">METZ01_LOCUS426792</name>
</gene>
<accession>A0A382XUI3</accession>
<protein>
    <submittedName>
        <fullName evidence="2">Uncharacterized protein</fullName>
    </submittedName>
</protein>
<name>A0A382XUI3_9ZZZZ</name>